<gene>
    <name evidence="2" type="ORF">TCMB3V08_LOCUS5889</name>
</gene>
<feature type="region of interest" description="Disordered" evidence="1">
    <location>
        <begin position="239"/>
        <end position="292"/>
    </location>
</feature>
<dbReference type="Pfam" id="PF15244">
    <property type="entry name" value="HSD3"/>
    <property type="match status" value="2"/>
</dbReference>
<accession>A0A7R9P833</accession>
<evidence type="ECO:0000313" key="2">
    <source>
        <dbReference type="EMBL" id="CAD7573249.1"/>
    </source>
</evidence>
<feature type="compositionally biased region" description="Polar residues" evidence="1">
    <location>
        <begin position="380"/>
        <end position="393"/>
    </location>
</feature>
<dbReference type="GO" id="GO:0000226">
    <property type="term" value="P:microtubule cytoskeleton organization"/>
    <property type="evidence" value="ECO:0007669"/>
    <property type="project" value="TreeGrafter"/>
</dbReference>
<dbReference type="PANTHER" id="PTHR14917:SF4">
    <property type="entry name" value="SPERMATOGENESIS-ASSOCIATED 7"/>
    <property type="match status" value="1"/>
</dbReference>
<sequence length="859" mass="96650">MVFRGAECGTNHFLVISVVDLGRNFVRKRRKSTKQGPCTLCHIESHTYELEGLNAEEVNPPMENLRKTTPSSPIWDSNLDLPVLGSPAQHEISALVFSPYGDSINDHINVYNLMKSHYKRIYHAKKAVNTSPPQINKSRNSLLINHTHKSHKVATDQSQKSHEVSVCHSDAPHNSSFRCSTGTLSATSLKDRQLLAPTSTASIVPGLTSSESEFFHYIVYDTKKSPSTYSEWMCQCPPSREMRNSPTNKRSPPSTICTAKAVKPKEVSPSRRKHPVSRSPAPRKPKEPPDLLERHNENFVLPSKAFQPRILKSSAQSKLRELRVYHPPRRKMKNSINLEGVPTVNVDWQKDDMFSSSVEESKRLDYGSMSRVVWEKNKQDVTSGEDSARSSRPASELDRTQEVKETLLPKSCHCGEQVPQSRFKVSSRDSAYNGGVSSGGESRGTSPDHINMLMESLNVSEKKPQTISMSKRVDAMYAKFANDITVDVLRRGIYTNKGLKQLFNRHIADNEGSLNKERMMEEVEKLCQDLGVCNLDEQSFVNPHSSLDTGGRSQAVKQFVCTAQQQAPNCECYDSREHQNQKYQWYRGNGKTCESASFKKKVAIGLLSSNSKDNACVWDDNLQDNYKTDCTPKSDVQTNTNPHLESQIYTSLPLKEFVEIDNKTLLEQIEKVIRTLHPQIFEKGCFCDNANARGVHKSTAGVQTSHITLVDKATSMVDVLQQKRSLANQHDYSQESKKLMIDVGCQTVDFQSIKVVKCLKMPPGDVQPSKEVVKHSKNSLVDAECQTSIEMVNVAVNTRHSKFLLNNIKKVDVKMPFTTYKLIKMDSDLEEEADEESSLVEEVTMVTARKGVVFDLFLQ</sequence>
<evidence type="ECO:0000256" key="1">
    <source>
        <dbReference type="SAM" id="MobiDB-lite"/>
    </source>
</evidence>
<reference evidence="2" key="1">
    <citation type="submission" date="2020-11" db="EMBL/GenBank/DDBJ databases">
        <authorList>
            <person name="Tran Van P."/>
        </authorList>
    </citation>
    <scope>NUCLEOTIDE SEQUENCE</scope>
</reference>
<dbReference type="EMBL" id="OE181496">
    <property type="protein sequence ID" value="CAD7573249.1"/>
    <property type="molecule type" value="Genomic_DNA"/>
</dbReference>
<dbReference type="InterPro" id="IPR029357">
    <property type="entry name" value="SPATA7"/>
</dbReference>
<organism evidence="2">
    <name type="scientific">Timema californicum</name>
    <name type="common">California timema</name>
    <name type="synonym">Walking stick</name>
    <dbReference type="NCBI Taxonomy" id="61474"/>
    <lineage>
        <taxon>Eukaryota</taxon>
        <taxon>Metazoa</taxon>
        <taxon>Ecdysozoa</taxon>
        <taxon>Arthropoda</taxon>
        <taxon>Hexapoda</taxon>
        <taxon>Insecta</taxon>
        <taxon>Pterygota</taxon>
        <taxon>Neoptera</taxon>
        <taxon>Polyneoptera</taxon>
        <taxon>Phasmatodea</taxon>
        <taxon>Timematodea</taxon>
        <taxon>Timematoidea</taxon>
        <taxon>Timematidae</taxon>
        <taxon>Timema</taxon>
    </lineage>
</organism>
<feature type="region of interest" description="Disordered" evidence="1">
    <location>
        <begin position="377"/>
        <end position="402"/>
    </location>
</feature>
<dbReference type="GO" id="GO:0005930">
    <property type="term" value="C:axoneme"/>
    <property type="evidence" value="ECO:0007669"/>
    <property type="project" value="TreeGrafter"/>
</dbReference>
<dbReference type="AlphaFoldDB" id="A0A7R9P833"/>
<proteinExistence type="predicted"/>
<dbReference type="PANTHER" id="PTHR14917">
    <property type="entry name" value="SPERMATOGENESIS-ASSOCIATED PROTEIN 7"/>
    <property type="match status" value="1"/>
</dbReference>
<feature type="region of interest" description="Disordered" evidence="1">
    <location>
        <begin position="419"/>
        <end position="447"/>
    </location>
</feature>
<protein>
    <submittedName>
        <fullName evidence="2">(California timema) hypothetical protein</fullName>
    </submittedName>
</protein>
<dbReference type="GO" id="GO:0036064">
    <property type="term" value="C:ciliary basal body"/>
    <property type="evidence" value="ECO:0007669"/>
    <property type="project" value="TreeGrafter"/>
</dbReference>
<name>A0A7R9P833_TIMCA</name>
<feature type="compositionally biased region" description="Polar residues" evidence="1">
    <location>
        <begin position="419"/>
        <end position="430"/>
    </location>
</feature>
<feature type="compositionally biased region" description="Polar residues" evidence="1">
    <location>
        <begin position="244"/>
        <end position="257"/>
    </location>
</feature>